<sequence length="251" mass="27552">MILPSSRRCNIIRLNLIERFSDNSTLLVSLKNSIYLFPSHEPGEGLPSPSSLPHFLIHPTPALLCKISKASVMHRHSSLPLSFIFVRGEIVDNSYFITEENIGILKLAKEANTILFEYIIPLPGVDTCSASVGSLVPDTSPQMNGLPISIYSFEMVSCVVVQATVQQPPVLGRRGNNYEYSGEGCVAAVMEYKGWNLQEAVDFLVKERPDQGQAGLIAVSRNGKVACKFDSHGMFRGCATEDGCMEVGIWE</sequence>
<evidence type="ECO:0000256" key="1">
    <source>
        <dbReference type="ARBA" id="ARBA00011601"/>
    </source>
</evidence>
<dbReference type="SUPFAM" id="SSF56235">
    <property type="entry name" value="N-terminal nucleophile aminohydrolases (Ntn hydrolases)"/>
    <property type="match status" value="1"/>
</dbReference>
<dbReference type="GO" id="GO:0016787">
    <property type="term" value="F:hydrolase activity"/>
    <property type="evidence" value="ECO:0007669"/>
    <property type="project" value="InterPro"/>
</dbReference>
<name>A0AAV8ETF4_9POAL</name>
<gene>
    <name evidence="2" type="ORF">LUZ62_066324</name>
</gene>
<accession>A0AAV8ETF4</accession>
<dbReference type="InterPro" id="IPR029055">
    <property type="entry name" value="Ntn_hydrolases_N"/>
</dbReference>
<comment type="caution">
    <text evidence="2">The sequence shown here is derived from an EMBL/GenBank/DDBJ whole genome shotgun (WGS) entry which is preliminary data.</text>
</comment>
<reference evidence="2" key="1">
    <citation type="submission" date="2022-08" db="EMBL/GenBank/DDBJ databases">
        <authorList>
            <person name="Marques A."/>
        </authorList>
    </citation>
    <scope>NUCLEOTIDE SEQUENCE</scope>
    <source>
        <strain evidence="2">RhyPub2mFocal</strain>
        <tissue evidence="2">Leaves</tissue>
    </source>
</reference>
<dbReference type="EMBL" id="JAMFTS010000003">
    <property type="protein sequence ID" value="KAJ4782067.1"/>
    <property type="molecule type" value="Genomic_DNA"/>
</dbReference>
<dbReference type="InterPro" id="IPR000246">
    <property type="entry name" value="Peptidase_T2"/>
</dbReference>
<dbReference type="Proteomes" id="UP001140206">
    <property type="component" value="Chromosome 3"/>
</dbReference>
<proteinExistence type="predicted"/>
<evidence type="ECO:0000313" key="3">
    <source>
        <dbReference type="Proteomes" id="UP001140206"/>
    </source>
</evidence>
<protein>
    <submittedName>
        <fullName evidence="2">Uncharacterized protein</fullName>
    </submittedName>
</protein>
<organism evidence="2 3">
    <name type="scientific">Rhynchospora pubera</name>
    <dbReference type="NCBI Taxonomy" id="906938"/>
    <lineage>
        <taxon>Eukaryota</taxon>
        <taxon>Viridiplantae</taxon>
        <taxon>Streptophyta</taxon>
        <taxon>Embryophyta</taxon>
        <taxon>Tracheophyta</taxon>
        <taxon>Spermatophyta</taxon>
        <taxon>Magnoliopsida</taxon>
        <taxon>Liliopsida</taxon>
        <taxon>Poales</taxon>
        <taxon>Cyperaceae</taxon>
        <taxon>Cyperoideae</taxon>
        <taxon>Rhynchosporeae</taxon>
        <taxon>Rhynchospora</taxon>
    </lineage>
</organism>
<dbReference type="AlphaFoldDB" id="A0AAV8ETF4"/>
<dbReference type="Gene3D" id="3.60.20.30">
    <property type="entry name" value="(Glycosyl)asparaginase"/>
    <property type="match status" value="1"/>
</dbReference>
<evidence type="ECO:0000313" key="2">
    <source>
        <dbReference type="EMBL" id="KAJ4782067.1"/>
    </source>
</evidence>
<dbReference type="Pfam" id="PF01112">
    <property type="entry name" value="Asparaginase_2"/>
    <property type="match status" value="1"/>
</dbReference>
<keyword evidence="3" id="KW-1185">Reference proteome</keyword>
<comment type="subunit">
    <text evidence="1">Heterotetramer of two alpha and two beta chains arranged as a dimer of alpha/beta heterodimers.</text>
</comment>